<reference evidence="1" key="1">
    <citation type="journal article" date="2020" name="Stud. Mycol.">
        <title>101 Dothideomycetes genomes: a test case for predicting lifestyles and emergence of pathogens.</title>
        <authorList>
            <person name="Haridas S."/>
            <person name="Albert R."/>
            <person name="Binder M."/>
            <person name="Bloem J."/>
            <person name="Labutti K."/>
            <person name="Salamov A."/>
            <person name="Andreopoulos B."/>
            <person name="Baker S."/>
            <person name="Barry K."/>
            <person name="Bills G."/>
            <person name="Bluhm B."/>
            <person name="Cannon C."/>
            <person name="Castanera R."/>
            <person name="Culley D."/>
            <person name="Daum C."/>
            <person name="Ezra D."/>
            <person name="Gonzalez J."/>
            <person name="Henrissat B."/>
            <person name="Kuo A."/>
            <person name="Liang C."/>
            <person name="Lipzen A."/>
            <person name="Lutzoni F."/>
            <person name="Magnuson J."/>
            <person name="Mondo S."/>
            <person name="Nolan M."/>
            <person name="Ohm R."/>
            <person name="Pangilinan J."/>
            <person name="Park H.-J."/>
            <person name="Ramirez L."/>
            <person name="Alfaro M."/>
            <person name="Sun H."/>
            <person name="Tritt A."/>
            <person name="Yoshinaga Y."/>
            <person name="Zwiers L.-H."/>
            <person name="Turgeon B."/>
            <person name="Goodwin S."/>
            <person name="Spatafora J."/>
            <person name="Crous P."/>
            <person name="Grigoriev I."/>
        </authorList>
    </citation>
    <scope>NUCLEOTIDE SEQUENCE</scope>
    <source>
        <strain evidence="1">CBS 473.64</strain>
    </source>
</reference>
<dbReference type="AlphaFoldDB" id="A0A6A6S5H0"/>
<keyword evidence="2" id="KW-1185">Reference proteome</keyword>
<accession>A0A6A6S5H0</accession>
<protein>
    <submittedName>
        <fullName evidence="1">Uncharacterized protein</fullName>
    </submittedName>
</protein>
<sequence>MRRVIFIVPVPPSFRVNSCSCGGVACINTVASSDRLSAATSLDGEVRKGLQRWIHVVPGTIRDEGFRSRRSRQRAARSIEHAEEKLDRLPRVGILAPRDFTLTNLPLTRTSMYVVIIVDGFRSETEGYERGLMPAVGRLARQTASVLLHRPQHHETLS</sequence>
<evidence type="ECO:0000313" key="2">
    <source>
        <dbReference type="Proteomes" id="UP000799753"/>
    </source>
</evidence>
<name>A0A6A6S5H0_9PLEO</name>
<proteinExistence type="predicted"/>
<dbReference type="EMBL" id="MU006781">
    <property type="protein sequence ID" value="KAF2642422.1"/>
    <property type="molecule type" value="Genomic_DNA"/>
</dbReference>
<organism evidence="1 2">
    <name type="scientific">Massarina eburnea CBS 473.64</name>
    <dbReference type="NCBI Taxonomy" id="1395130"/>
    <lineage>
        <taxon>Eukaryota</taxon>
        <taxon>Fungi</taxon>
        <taxon>Dikarya</taxon>
        <taxon>Ascomycota</taxon>
        <taxon>Pezizomycotina</taxon>
        <taxon>Dothideomycetes</taxon>
        <taxon>Pleosporomycetidae</taxon>
        <taxon>Pleosporales</taxon>
        <taxon>Massarineae</taxon>
        <taxon>Massarinaceae</taxon>
        <taxon>Massarina</taxon>
    </lineage>
</organism>
<evidence type="ECO:0000313" key="1">
    <source>
        <dbReference type="EMBL" id="KAF2642422.1"/>
    </source>
</evidence>
<dbReference type="Proteomes" id="UP000799753">
    <property type="component" value="Unassembled WGS sequence"/>
</dbReference>
<dbReference type="PROSITE" id="PS51257">
    <property type="entry name" value="PROKAR_LIPOPROTEIN"/>
    <property type="match status" value="1"/>
</dbReference>
<gene>
    <name evidence="1" type="ORF">P280DRAFT_264730</name>
</gene>